<organism evidence="2 3">
    <name type="scientific">Subtercola vilae</name>
    <dbReference type="NCBI Taxonomy" id="2056433"/>
    <lineage>
        <taxon>Bacteria</taxon>
        <taxon>Bacillati</taxon>
        <taxon>Actinomycetota</taxon>
        <taxon>Actinomycetes</taxon>
        <taxon>Micrococcales</taxon>
        <taxon>Microbacteriaceae</taxon>
        <taxon>Subtercola</taxon>
    </lineage>
</organism>
<dbReference type="InterPro" id="IPR001173">
    <property type="entry name" value="Glyco_trans_2-like"/>
</dbReference>
<dbReference type="OrthoDB" id="5243838at2"/>
<gene>
    <name evidence="2" type="primary">mftF</name>
    <name evidence="2" type="ORF">D4765_10700</name>
</gene>
<accession>A0A4T2BVY8</accession>
<dbReference type="NCBIfam" id="TIGR03965">
    <property type="entry name" value="mycofact_glyco"/>
    <property type="match status" value="1"/>
</dbReference>
<protein>
    <submittedName>
        <fullName evidence="2">Mycofactocin system glycosyltransferase</fullName>
    </submittedName>
</protein>
<dbReference type="PANTHER" id="PTHR43646:SF6">
    <property type="entry name" value="PRE-MYCOFACTOCIN GLYCOSYLTRANSFERASE"/>
    <property type="match status" value="1"/>
</dbReference>
<evidence type="ECO:0000313" key="2">
    <source>
        <dbReference type="EMBL" id="TIH35677.1"/>
    </source>
</evidence>
<evidence type="ECO:0000313" key="3">
    <source>
        <dbReference type="Proteomes" id="UP000306192"/>
    </source>
</evidence>
<dbReference type="Proteomes" id="UP000306192">
    <property type="component" value="Unassembled WGS sequence"/>
</dbReference>
<feature type="domain" description="Glycosyltransferase 2-like" evidence="1">
    <location>
        <begin position="91"/>
        <end position="196"/>
    </location>
</feature>
<keyword evidence="3" id="KW-1185">Reference proteome</keyword>
<keyword evidence="2" id="KW-0808">Transferase</keyword>
<dbReference type="EMBL" id="QYRT01000018">
    <property type="protein sequence ID" value="TIH35677.1"/>
    <property type="molecule type" value="Genomic_DNA"/>
</dbReference>
<sequence>MRPPASRLPNGFVVRLNRLVRVRDGGRTLVGGAPTRVLYLTSVARRLLAGDALTVVDDTTRALADRLLETGMADPVVGSLAPADEEQLTYVVPAHERADALGRLLGSIPAGSRVIVVDDCSEHPEPVRAVAEEHGATLVRLEVNVGPGGARNAGLAAVTTPFVAFVDSDIVLEPGAIKTLLRHFADPRVALASPRVLALEAAEPGTGWIARYEEARSSLDLGVHAGIVRPRAPVSWVPSACLVARVDALGGGFSDGLRVGEDVDLVWRLAERGWRIRYEPAAEVRHEHRVTLGDWMLRKAVYGTGSLELGRRHPRDIAPVILAPWSALLVVAVVAQRRWSLPAALVLMGFTAVRIAEKVTKSDHPYRLAGTLTVTGSLAALTQAMALLLRHWWPVTVLAGVLSPRVRRAAAVAAVIDVVIEYRRTVLAAPPLSGAQSRLLDPVRFGIARRLDDLAYGAGVWFSALRGRSLGALLPDLRRRREQ</sequence>
<name>A0A4T2BVY8_9MICO</name>
<proteinExistence type="predicted"/>
<evidence type="ECO:0000259" key="1">
    <source>
        <dbReference type="Pfam" id="PF00535"/>
    </source>
</evidence>
<reference evidence="2 3" key="1">
    <citation type="journal article" date="2019" name="Microorganisms">
        <title>Systematic Affiliation and Genome Analysis of Subtercola vilae DB165(T) with Particular Emphasis on Cold Adaptation of an Isolate from a High-Altitude Cold Volcano Lake.</title>
        <authorList>
            <person name="Villalobos A.S."/>
            <person name="Wiese J."/>
            <person name="Imhoff J.F."/>
            <person name="Dorador C."/>
            <person name="Keller A."/>
            <person name="Hentschel U."/>
        </authorList>
    </citation>
    <scope>NUCLEOTIDE SEQUENCE [LARGE SCALE GENOMIC DNA]</scope>
    <source>
        <strain evidence="2 3">DB165</strain>
    </source>
</reference>
<dbReference type="InterPro" id="IPR029044">
    <property type="entry name" value="Nucleotide-diphossugar_trans"/>
</dbReference>
<dbReference type="SUPFAM" id="SSF53448">
    <property type="entry name" value="Nucleotide-diphospho-sugar transferases"/>
    <property type="match status" value="1"/>
</dbReference>
<dbReference type="InterPro" id="IPR023981">
    <property type="entry name" value="MftF"/>
</dbReference>
<dbReference type="Pfam" id="PF00535">
    <property type="entry name" value="Glycos_transf_2"/>
    <property type="match status" value="1"/>
</dbReference>
<dbReference type="AlphaFoldDB" id="A0A4T2BVY8"/>
<dbReference type="GO" id="GO:0016740">
    <property type="term" value="F:transferase activity"/>
    <property type="evidence" value="ECO:0007669"/>
    <property type="project" value="UniProtKB-KW"/>
</dbReference>
<comment type="caution">
    <text evidence="2">The sequence shown here is derived from an EMBL/GenBank/DDBJ whole genome shotgun (WGS) entry which is preliminary data.</text>
</comment>
<dbReference type="Gene3D" id="3.90.550.10">
    <property type="entry name" value="Spore Coat Polysaccharide Biosynthesis Protein SpsA, Chain A"/>
    <property type="match status" value="1"/>
</dbReference>
<dbReference type="PANTHER" id="PTHR43646">
    <property type="entry name" value="GLYCOSYLTRANSFERASE"/>
    <property type="match status" value="1"/>
</dbReference>